<dbReference type="RefSeq" id="WP_091226397.1">
    <property type="nucleotide sequence ID" value="NZ_FNBG01000001.1"/>
</dbReference>
<dbReference type="AlphaFoldDB" id="A0A1G7F5K4"/>
<dbReference type="EMBL" id="FNBG01000001">
    <property type="protein sequence ID" value="SDE71172.1"/>
    <property type="molecule type" value="Genomic_DNA"/>
</dbReference>
<dbReference type="PANTHER" id="PTHR34374">
    <property type="entry name" value="LARGE RIBOSOMAL RNA SUBUNIT ACCUMULATION PROTEIN YCED HOMOLOG 1, CHLOROPLASTIC"/>
    <property type="match status" value="1"/>
</dbReference>
<name>A0A1G7F5K4_9BACL</name>
<gene>
    <name evidence="1" type="ORF">SAMN04488542_101478</name>
</gene>
<proteinExistence type="predicted"/>
<sequence>MILNFRQVAASDGPVEFHKALDVSHVVKGRNDITGVDLLQVDLKAQPVGDEVVTVYGHLTTKLDMSCSRCLKPLNRKIDINFNESFKQSEEAEAELLDEDEDLQIVTEDRVDLGPYVEESFLLSLPYSAVCSDSCKGLCPNCGTDLNVEQCSCDTEVIDPRLAGLKDFFK</sequence>
<evidence type="ECO:0000313" key="1">
    <source>
        <dbReference type="EMBL" id="SDE71172.1"/>
    </source>
</evidence>
<keyword evidence="2" id="KW-1185">Reference proteome</keyword>
<dbReference type="PANTHER" id="PTHR34374:SF1">
    <property type="entry name" value="LARGE RIBOSOMAL RNA SUBUNIT ACCUMULATION PROTEIN YCED HOMOLOG 1, CHLOROPLASTIC"/>
    <property type="match status" value="1"/>
</dbReference>
<dbReference type="InterPro" id="IPR003772">
    <property type="entry name" value="YceD"/>
</dbReference>
<evidence type="ECO:0000313" key="2">
    <source>
        <dbReference type="Proteomes" id="UP000198972"/>
    </source>
</evidence>
<protein>
    <recommendedName>
        <fullName evidence="3">DUF177 domain-containing protein</fullName>
    </recommendedName>
</protein>
<dbReference type="OrthoDB" id="9790372at2"/>
<dbReference type="STRING" id="670482.SAMN04488542_101478"/>
<reference evidence="1 2" key="1">
    <citation type="submission" date="2016-10" db="EMBL/GenBank/DDBJ databases">
        <authorList>
            <person name="de Groot N.N."/>
        </authorList>
    </citation>
    <scope>NUCLEOTIDE SEQUENCE [LARGE SCALE GENOMIC DNA]</scope>
    <source>
        <strain evidence="1 2">DSM 28129</strain>
    </source>
</reference>
<evidence type="ECO:0008006" key="3">
    <source>
        <dbReference type="Google" id="ProtNLM"/>
    </source>
</evidence>
<accession>A0A1G7F5K4</accession>
<dbReference type="Pfam" id="PF02620">
    <property type="entry name" value="YceD"/>
    <property type="match status" value="1"/>
</dbReference>
<dbReference type="Proteomes" id="UP000198972">
    <property type="component" value="Unassembled WGS sequence"/>
</dbReference>
<organism evidence="1 2">
    <name type="scientific">Fontibacillus panacisegetis</name>
    <dbReference type="NCBI Taxonomy" id="670482"/>
    <lineage>
        <taxon>Bacteria</taxon>
        <taxon>Bacillati</taxon>
        <taxon>Bacillota</taxon>
        <taxon>Bacilli</taxon>
        <taxon>Bacillales</taxon>
        <taxon>Paenibacillaceae</taxon>
        <taxon>Fontibacillus</taxon>
    </lineage>
</organism>